<reference evidence="2" key="1">
    <citation type="submission" date="2023-07" db="EMBL/GenBank/DDBJ databases">
        <authorList>
            <person name="Kim M.K."/>
        </authorList>
    </citation>
    <scope>NUCLEOTIDE SEQUENCE</scope>
    <source>
        <strain evidence="2">ASUV-10-1</strain>
    </source>
</reference>
<dbReference type="Proteomes" id="UP001176429">
    <property type="component" value="Unassembled WGS sequence"/>
</dbReference>
<evidence type="ECO:0000256" key="1">
    <source>
        <dbReference type="SAM" id="SignalP"/>
    </source>
</evidence>
<sequence length="235" mass="25903">MLKTVLLFCLLTIPFACTTHSPAQVRVEKKGVNGHRYTIFHPDHLSIQVVTTRPRVDGERCQLSVAAAYTDLESDKPLDLLVCQGGVLQDSARLGYLDGVLTILGDSLTITAIGKGQTPSYVQQVRRLRGTLLLQELLVYKGKNQRAAGGSLFQRRALVEFLHHSFAVVEGETNNLTMGQFADDLLGLGAVNALYLDMGDWDEGWYREGGEVKVLGNRRTQTGRQSNWLVFGVGD</sequence>
<evidence type="ECO:0000313" key="2">
    <source>
        <dbReference type="EMBL" id="MDO7877443.1"/>
    </source>
</evidence>
<keyword evidence="3" id="KW-1185">Reference proteome</keyword>
<name>A0ABT9BGN8_9BACT</name>
<evidence type="ECO:0000313" key="3">
    <source>
        <dbReference type="Proteomes" id="UP001176429"/>
    </source>
</evidence>
<dbReference type="EMBL" id="JAUQSY010000020">
    <property type="protein sequence ID" value="MDO7877443.1"/>
    <property type="molecule type" value="Genomic_DNA"/>
</dbReference>
<gene>
    <name evidence="2" type="ORF">Q5H93_22075</name>
</gene>
<comment type="caution">
    <text evidence="2">The sequence shown here is derived from an EMBL/GenBank/DDBJ whole genome shotgun (WGS) entry which is preliminary data.</text>
</comment>
<feature type="chain" id="PRO_5046748075" evidence="1">
    <location>
        <begin position="19"/>
        <end position="235"/>
    </location>
</feature>
<accession>A0ABT9BGN8</accession>
<feature type="signal peptide" evidence="1">
    <location>
        <begin position="1"/>
        <end position="18"/>
    </location>
</feature>
<dbReference type="RefSeq" id="WP_305008877.1">
    <property type="nucleotide sequence ID" value="NZ_JAUQSY010000020.1"/>
</dbReference>
<organism evidence="2 3">
    <name type="scientific">Hymenobacter aranciens</name>
    <dbReference type="NCBI Taxonomy" id="3063996"/>
    <lineage>
        <taxon>Bacteria</taxon>
        <taxon>Pseudomonadati</taxon>
        <taxon>Bacteroidota</taxon>
        <taxon>Cytophagia</taxon>
        <taxon>Cytophagales</taxon>
        <taxon>Hymenobacteraceae</taxon>
        <taxon>Hymenobacter</taxon>
    </lineage>
</organism>
<proteinExistence type="predicted"/>
<keyword evidence="1" id="KW-0732">Signal</keyword>
<protein>
    <submittedName>
        <fullName evidence="2">Uncharacterized protein</fullName>
    </submittedName>
</protein>